<keyword evidence="1" id="KW-0812">Transmembrane</keyword>
<evidence type="ECO:0000256" key="1">
    <source>
        <dbReference type="SAM" id="Phobius"/>
    </source>
</evidence>
<protein>
    <submittedName>
        <fullName evidence="3">PEP-CTERM sorting domain-containing protein</fullName>
    </submittedName>
</protein>
<organism evidence="3 4">
    <name type="scientific">Thalassobacterium sedimentorum</name>
    <dbReference type="NCBI Taxonomy" id="3041258"/>
    <lineage>
        <taxon>Bacteria</taxon>
        <taxon>Pseudomonadati</taxon>
        <taxon>Verrucomicrobiota</taxon>
        <taxon>Opitutia</taxon>
        <taxon>Puniceicoccales</taxon>
        <taxon>Coraliomargaritaceae</taxon>
        <taxon>Thalassobacterium</taxon>
    </lineage>
</organism>
<feature type="chain" id="PRO_5045528082" evidence="2">
    <location>
        <begin position="19"/>
        <end position="253"/>
    </location>
</feature>
<reference evidence="3 4" key="1">
    <citation type="submission" date="2023-04" db="EMBL/GenBank/DDBJ databases">
        <title>A novel bacteria isolated from coastal sediment.</title>
        <authorList>
            <person name="Liu X.-J."/>
            <person name="Du Z.-J."/>
        </authorList>
    </citation>
    <scope>NUCLEOTIDE SEQUENCE [LARGE SCALE GENOMIC DNA]</scope>
    <source>
        <strain evidence="3 4">SDUM461004</strain>
    </source>
</reference>
<comment type="caution">
    <text evidence="3">The sequence shown here is derived from an EMBL/GenBank/DDBJ whole genome shotgun (WGS) entry which is preliminary data.</text>
</comment>
<dbReference type="EMBL" id="JARXIC010000016">
    <property type="protein sequence ID" value="MDQ8194953.1"/>
    <property type="molecule type" value="Genomic_DNA"/>
</dbReference>
<keyword evidence="4" id="KW-1185">Reference proteome</keyword>
<feature type="signal peptide" evidence="2">
    <location>
        <begin position="1"/>
        <end position="18"/>
    </location>
</feature>
<keyword evidence="2" id="KW-0732">Signal</keyword>
<proteinExistence type="predicted"/>
<name>A0ABU1AJL0_9BACT</name>
<gene>
    <name evidence="3" type="ORF">QEH59_10980</name>
</gene>
<dbReference type="RefSeq" id="WP_308985415.1">
    <property type="nucleotide sequence ID" value="NZ_JARXIC010000016.1"/>
</dbReference>
<keyword evidence="1" id="KW-1133">Transmembrane helix</keyword>
<sequence length="253" mass="26941">MKSYYLFSCLLLAAAANAAVVTISDLSLSAWMSSNPTVSPGTDYYISSDSGPEGADELLFNNLATTMVYVENSFGVAGGGARLSWDITLTPSYSFANTGGLFWYEDTGDVGRDYLAVRYSDTGVTETNEIFFEANVAGSNINVTLIQDFSFDGALNFSVEMVYAESNEWVLSGQISSASEVLWDSSQTGTVAIASSILVGDNDIFFGANDYTQQGGTDPFTRMSGAFGVVPEPAALGLMLGLFAGLSVCLRRR</sequence>
<evidence type="ECO:0000256" key="2">
    <source>
        <dbReference type="SAM" id="SignalP"/>
    </source>
</evidence>
<keyword evidence="1" id="KW-0472">Membrane</keyword>
<accession>A0ABU1AJL0</accession>
<evidence type="ECO:0000313" key="3">
    <source>
        <dbReference type="EMBL" id="MDQ8194953.1"/>
    </source>
</evidence>
<feature type="transmembrane region" description="Helical" evidence="1">
    <location>
        <begin position="233"/>
        <end position="250"/>
    </location>
</feature>
<dbReference type="Proteomes" id="UP001243717">
    <property type="component" value="Unassembled WGS sequence"/>
</dbReference>
<evidence type="ECO:0000313" key="4">
    <source>
        <dbReference type="Proteomes" id="UP001243717"/>
    </source>
</evidence>